<dbReference type="InterPro" id="IPR008969">
    <property type="entry name" value="CarboxyPept-like_regulatory"/>
</dbReference>
<organism evidence="2 3">
    <name type="scientific">Pedobacter jamesrossensis</name>
    <dbReference type="NCBI Taxonomy" id="1908238"/>
    <lineage>
        <taxon>Bacteria</taxon>
        <taxon>Pseudomonadati</taxon>
        <taxon>Bacteroidota</taxon>
        <taxon>Sphingobacteriia</taxon>
        <taxon>Sphingobacteriales</taxon>
        <taxon>Sphingobacteriaceae</taxon>
        <taxon>Pedobacter</taxon>
    </lineage>
</organism>
<proteinExistence type="predicted"/>
<dbReference type="Proteomes" id="UP001595792">
    <property type="component" value="Unassembled WGS sequence"/>
</dbReference>
<feature type="signal peptide" evidence="1">
    <location>
        <begin position="1"/>
        <end position="18"/>
    </location>
</feature>
<evidence type="ECO:0000313" key="2">
    <source>
        <dbReference type="EMBL" id="MFC4198207.1"/>
    </source>
</evidence>
<dbReference type="RefSeq" id="WP_378962086.1">
    <property type="nucleotide sequence ID" value="NZ_JBHRXC010000016.1"/>
</dbReference>
<evidence type="ECO:0000256" key="1">
    <source>
        <dbReference type="SAM" id="SignalP"/>
    </source>
</evidence>
<dbReference type="Pfam" id="PF13620">
    <property type="entry name" value="CarboxypepD_reg"/>
    <property type="match status" value="1"/>
</dbReference>
<dbReference type="SUPFAM" id="SSF49464">
    <property type="entry name" value="Carboxypeptidase regulatory domain-like"/>
    <property type="match status" value="1"/>
</dbReference>
<protein>
    <submittedName>
        <fullName evidence="2">Carboxypeptidase-like regulatory domain-containing protein</fullName>
    </submittedName>
</protein>
<dbReference type="Gene3D" id="2.60.40.1120">
    <property type="entry name" value="Carboxypeptidase-like, regulatory domain"/>
    <property type="match status" value="1"/>
</dbReference>
<keyword evidence="1" id="KW-0732">Signal</keyword>
<feature type="chain" id="PRO_5046045322" evidence="1">
    <location>
        <begin position="19"/>
        <end position="155"/>
    </location>
</feature>
<reference evidence="3" key="1">
    <citation type="journal article" date="2019" name="Int. J. Syst. Evol. Microbiol.">
        <title>The Global Catalogue of Microorganisms (GCM) 10K type strain sequencing project: providing services to taxonomists for standard genome sequencing and annotation.</title>
        <authorList>
            <consortium name="The Broad Institute Genomics Platform"/>
            <consortium name="The Broad Institute Genome Sequencing Center for Infectious Disease"/>
            <person name="Wu L."/>
            <person name="Ma J."/>
        </authorList>
    </citation>
    <scope>NUCLEOTIDE SEQUENCE [LARGE SCALE GENOMIC DNA]</scope>
    <source>
        <strain evidence="3">CCM 8689</strain>
    </source>
</reference>
<dbReference type="EMBL" id="JBHSBY010000135">
    <property type="protein sequence ID" value="MFC4198207.1"/>
    <property type="molecule type" value="Genomic_DNA"/>
</dbReference>
<evidence type="ECO:0000313" key="3">
    <source>
        <dbReference type="Proteomes" id="UP001595792"/>
    </source>
</evidence>
<accession>A0ABV8NRM8</accession>
<sequence>MKILLLIFICFSGLNALAQVNGKVTDEKGQGLPGSVIRLYTKSQLSKTILTHTAGYFNANLPGLDQLIITALGYRPDTVYTVQRALGTIRLQPVASQLKDISIQARQSMIRQETDRSIISVNQSVKKLAANGLEIVGLAPNVIKLRIFILHLFDF</sequence>
<comment type="caution">
    <text evidence="2">The sequence shown here is derived from an EMBL/GenBank/DDBJ whole genome shotgun (WGS) entry which is preliminary data.</text>
</comment>
<keyword evidence="3" id="KW-1185">Reference proteome</keyword>
<name>A0ABV8NRM8_9SPHI</name>
<gene>
    <name evidence="2" type="ORF">ACFOUY_15990</name>
</gene>